<dbReference type="InterPro" id="IPR058808">
    <property type="entry name" value="GAIN_ADGRA2/3"/>
</dbReference>
<feature type="compositionally biased region" description="Basic and acidic residues" evidence="7">
    <location>
        <begin position="2005"/>
        <end position="2017"/>
    </location>
</feature>
<evidence type="ECO:0000256" key="5">
    <source>
        <dbReference type="ARBA" id="ARBA00023157"/>
    </source>
</evidence>
<feature type="transmembrane region" description="Helical" evidence="8">
    <location>
        <begin position="1796"/>
        <end position="1819"/>
    </location>
</feature>
<dbReference type="InterPro" id="IPR035976">
    <property type="entry name" value="Sushi/SCR/CCP_sf"/>
</dbReference>
<dbReference type="SUPFAM" id="SSF49854">
    <property type="entry name" value="Spermadhesin, CUB domain"/>
    <property type="match status" value="2"/>
</dbReference>
<feature type="compositionally biased region" description="Low complexity" evidence="7">
    <location>
        <begin position="328"/>
        <end position="345"/>
    </location>
</feature>
<feature type="transmembrane region" description="Helical" evidence="8">
    <location>
        <begin position="1870"/>
        <end position="1893"/>
    </location>
</feature>
<comment type="subcellular location">
    <subcellularLocation>
        <location evidence="1">Membrane</location>
        <topology evidence="1">Multi-pass membrane protein</topology>
    </subcellularLocation>
</comment>
<feature type="domain" description="CUB" evidence="9">
    <location>
        <begin position="486"/>
        <end position="598"/>
    </location>
</feature>
<comment type="caution">
    <text evidence="13">The sequence shown here is derived from an EMBL/GenBank/DDBJ whole genome shotgun (WGS) entry which is preliminary data.</text>
</comment>
<evidence type="ECO:0000256" key="2">
    <source>
        <dbReference type="ARBA" id="ARBA00022692"/>
    </source>
</evidence>
<evidence type="ECO:0000259" key="10">
    <source>
        <dbReference type="PROSITE" id="PS50221"/>
    </source>
</evidence>
<dbReference type="SUPFAM" id="SSF57535">
    <property type="entry name" value="Complement control module/SCR domain"/>
    <property type="match status" value="2"/>
</dbReference>
<keyword evidence="2 8" id="KW-0812">Transmembrane</keyword>
<feature type="transmembrane region" description="Helical" evidence="8">
    <location>
        <begin position="1831"/>
        <end position="1850"/>
    </location>
</feature>
<dbReference type="InterPro" id="IPR000203">
    <property type="entry name" value="GPS"/>
</dbReference>
<dbReference type="Proteomes" id="UP001152320">
    <property type="component" value="Chromosome 20"/>
</dbReference>
<feature type="compositionally biased region" description="Low complexity" evidence="7">
    <location>
        <begin position="1988"/>
        <end position="2004"/>
    </location>
</feature>
<proteinExistence type="predicted"/>
<evidence type="ECO:0000256" key="4">
    <source>
        <dbReference type="ARBA" id="ARBA00023136"/>
    </source>
</evidence>
<keyword evidence="13" id="KW-0675">Receptor</keyword>
<keyword evidence="3 8" id="KW-1133">Transmembrane helix</keyword>
<protein>
    <submittedName>
        <fullName evidence="13">Adhesion G-protein coupled receptor G4</fullName>
    </submittedName>
</protein>
<feature type="disulfide bond" evidence="6">
    <location>
        <begin position="176"/>
        <end position="203"/>
    </location>
</feature>
<keyword evidence="6" id="KW-0768">Sushi</keyword>
<name>A0A9Q0YH04_HOLLE</name>
<dbReference type="Pfam" id="PF26588">
    <property type="entry name" value="GAIN_ADGRA3"/>
    <property type="match status" value="1"/>
</dbReference>
<feature type="region of interest" description="Disordered" evidence="7">
    <location>
        <begin position="1988"/>
        <end position="2017"/>
    </location>
</feature>
<evidence type="ECO:0000256" key="3">
    <source>
        <dbReference type="ARBA" id="ARBA00022989"/>
    </source>
</evidence>
<organism evidence="13 14">
    <name type="scientific">Holothuria leucospilota</name>
    <name type="common">Black long sea cucumber</name>
    <name type="synonym">Mertensiothuria leucospilota</name>
    <dbReference type="NCBI Taxonomy" id="206669"/>
    <lineage>
        <taxon>Eukaryota</taxon>
        <taxon>Metazoa</taxon>
        <taxon>Echinodermata</taxon>
        <taxon>Eleutherozoa</taxon>
        <taxon>Echinozoa</taxon>
        <taxon>Holothuroidea</taxon>
        <taxon>Aspidochirotacea</taxon>
        <taxon>Aspidochirotida</taxon>
        <taxon>Holothuriidae</taxon>
        <taxon>Holothuria</taxon>
    </lineage>
</organism>
<evidence type="ECO:0000313" key="13">
    <source>
        <dbReference type="EMBL" id="KAJ8022330.1"/>
    </source>
</evidence>
<evidence type="ECO:0000259" key="9">
    <source>
        <dbReference type="PROSITE" id="PS01180"/>
    </source>
</evidence>
<dbReference type="SMART" id="SM00042">
    <property type="entry name" value="CUB"/>
    <property type="match status" value="2"/>
</dbReference>
<dbReference type="PROSITE" id="PS01180">
    <property type="entry name" value="CUB"/>
    <property type="match status" value="2"/>
</dbReference>
<dbReference type="FunFam" id="2.60.120.290:FF:000013">
    <property type="entry name" value="Membrane frizzled-related protein"/>
    <property type="match status" value="2"/>
</dbReference>
<dbReference type="Gene3D" id="2.60.120.290">
    <property type="entry name" value="Spermadhesin, CUB domain"/>
    <property type="match status" value="2"/>
</dbReference>
<feature type="transmembrane region" description="Helical" evidence="8">
    <location>
        <begin position="1733"/>
        <end position="1752"/>
    </location>
</feature>
<dbReference type="InterPro" id="IPR035914">
    <property type="entry name" value="Sperma_CUB_dom_sf"/>
</dbReference>
<dbReference type="InterPro" id="IPR000832">
    <property type="entry name" value="GPCR_2_secretin-like"/>
</dbReference>
<feature type="domain" description="Sushi" evidence="12">
    <location>
        <begin position="143"/>
        <end position="205"/>
    </location>
</feature>
<feature type="compositionally biased region" description="Polar residues" evidence="7">
    <location>
        <begin position="305"/>
        <end position="327"/>
    </location>
</feature>
<evidence type="ECO:0000259" key="12">
    <source>
        <dbReference type="PROSITE" id="PS50923"/>
    </source>
</evidence>
<dbReference type="Gene3D" id="2.60.220.50">
    <property type="match status" value="1"/>
</dbReference>
<gene>
    <name evidence="13" type="ORF">HOLleu_37196</name>
</gene>
<evidence type="ECO:0000256" key="8">
    <source>
        <dbReference type="SAM" id="Phobius"/>
    </source>
</evidence>
<accession>A0A9Q0YH04</accession>
<feature type="domain" description="GAIN-B" evidence="10">
    <location>
        <begin position="1534"/>
        <end position="1720"/>
    </location>
</feature>
<evidence type="ECO:0000259" key="11">
    <source>
        <dbReference type="PROSITE" id="PS50261"/>
    </source>
</evidence>
<dbReference type="InterPro" id="IPR046338">
    <property type="entry name" value="GAIN_dom_sf"/>
</dbReference>
<dbReference type="Pfam" id="PF01825">
    <property type="entry name" value="GPS"/>
    <property type="match status" value="1"/>
</dbReference>
<feature type="region of interest" description="Disordered" evidence="7">
    <location>
        <begin position="305"/>
        <end position="345"/>
    </location>
</feature>
<keyword evidence="5 6" id="KW-1015">Disulfide bond</keyword>
<dbReference type="InterPro" id="IPR000436">
    <property type="entry name" value="Sushi_SCR_CCP_dom"/>
</dbReference>
<feature type="domain" description="CUB" evidence="9">
    <location>
        <begin position="636"/>
        <end position="748"/>
    </location>
</feature>
<evidence type="ECO:0000256" key="1">
    <source>
        <dbReference type="ARBA" id="ARBA00004141"/>
    </source>
</evidence>
<evidence type="ECO:0000256" key="6">
    <source>
        <dbReference type="PROSITE-ProRule" id="PRU00302"/>
    </source>
</evidence>
<dbReference type="CDD" id="cd15040">
    <property type="entry name" value="7tmB2_Adhesion"/>
    <property type="match status" value="1"/>
</dbReference>
<sequence length="2076" mass="228294">MDGYSRERDPIKNGLYYSNRCKWRCSSLLILAFLLCVEKLKSSNAQMSTIATTVVENTTGSQPTDGCNDQTQCFLNETIRDPLIQCEFAPFGSTEPPCYGHWSSASSCVCNATFYRISSSGSTYWCSDNGKWDSSFYTLECFAPCMVDSAKEAISRNSGGVETSVIMDGDYVTYSCPDGYTSFGTPMVTCIDGKWGPHDIFNCTKLPTTPRFITLSTAVGSTFTTATSPSTDFSTELIFSTAAPEQNLTTPILNTISTTGITTKDEQSTSTSTTDLITPTDVPVQNLTTAISTADSTTTALTTKNETSTFRGRTTDLPISTDTPELNITTTIPTTDSPTTRGVTTTNESLTTTANVTSLPISTYTLEQNITTTIPTTDSPTTRGVTTKNESLTTTANVTSLPISTNTLEQNITTTIPTTDSPTTRGVTTKNESLTTTANVTSLPISTNTLEQNITTTIPTTDSPTTRGVTTKNESLTTTANVTSCCNKTFNAGPSTFSSPGFPNLYDSNLLCTFRAIAFNGNVIRLSFTSFMLQAEDLCGFDSLSVYDGNSRTDSLLAKLCGINLPYPVYSTANEMLVVFSSDGTVESSGFEANFTFIGNMSVPIMELTTEEQVTTLLSQSTQYFIPTTAVTDYGCNKTFNAGPSTFSSPGFPNLYDSNLLCTFRAIAFNGNVIRLSFTSFMLQAEDLCGFDSLSVYDGNSRRDSLLATLCGTIIPYPVYSTTNEMLVVFSSDGSVERNGFEANFTFIGNASVPIMVPCYPPADAHFVLENETATNNITTFTVPHGNTAILECNEGYSPNGSSIRQCYNGTFYPLLECTDNTIIGTTPFDSTALITTSVDTTLGKTTSMGTTLMGTSMIDTTTLDKTTVIATSEMDTTIDTTSKGTTTLIKTTTVDTTLGETTLMDTTTVKVTSMIDTTIETTSMSTTALIETTPEAYQRRYVIPNLRSGRDTLKYNFGFMDTDLSNKTIVRIQPSPEETFFGGIVNTFQHRLPKRFDGTWERSTIEVESTGDINLYFSLPITGDQFFCYPIDWLGTDYLVTTSWSSHNTSILITALSIDTKVSVFFSHEFVWEGQTYNFEKDLRRTLSELQSISIETPFDPSGTYVKASEPVAVVMRMQLQPADNANSNNNRGTSSSTYFLPPISSWGTKYWFSSSPNELFNFRVTAAYNGSSVNVTTIPKICGEGGSEVQLNAWQTQDFNNYINCSIEISSDLPILVIKTEYLNNGIGNVLVVPSINNAVKAIVGIPLFVSAGNISDNLRIWVSDGDYDMLQVDGRRNNTWNLIGEETSNGVTVETELQPGYHVVSTTSDNSQLLITVEKKYYASHQKVKGIQVCPFDRLYYSGVELTFRATIPRTSAQSIEVCGRDSSNANMSLARRNCGEESWDEPELTECYSSNEITDAIKKISQKNVTEENVKEVSNELALLTSQTEDLSPTDVDNAAESLEAIVETGSPSPDVTDSVVGTVNNLMGVPEEKLAQAEDTSSYVASLEKQITNVHQNPDNFTEVLNNVGVKAVKINPNVTKAVTFINLSPVDLSKAERLSANLSDENTILFNDAEEVQNENSSSSIYIPPKILQVANKAYQGKGDLPFTFLIYKNANMFQANKSEDVNNETTTTGEEIVSQVIAAKVEIENITIENLASEDDIITRFITTIEANESEIVSRTCVFWKVTEDDGSKGFWSTEGCSMMSDEEDKNRTVCKCNHLTSFAVLFRIGKKDYKPKAYLDVITKVGTALSVAGLTACILTLTLIKKIRVKQATKIHINLCLCLIGFYVTFLAGDLAKGNETHCKNIASAIHFFCLAMIAWMCAEAVCMYFMFVKYKRTNIKHFVPVSCILCYGLPLVPTFLVRFLDKTELKDYCFLHPGPSLYYGLLLEILVMVIFNMIAFVLIVRQVVFRKMLSTNAQRNKRKEIIARIQQFVLFWIFLGLSWIFGFLSAIPKFGEIFTVLFCIIISLQGFILFIFICVKNPEIQKILVKTRTRFTSTQSSQRNLQNSNSLSQSRTKTDPIFPERGRRDRNVNGMHAEDITLTASQPGVFNPASTPNPYFSETDGQRKGINYGAMADTKLANDEWEF</sequence>
<dbReference type="CDD" id="cd00041">
    <property type="entry name" value="CUB"/>
    <property type="match status" value="2"/>
</dbReference>
<dbReference type="Gene3D" id="2.10.70.10">
    <property type="entry name" value="Complement Module, domain 1"/>
    <property type="match status" value="2"/>
</dbReference>
<dbReference type="PROSITE" id="PS50221">
    <property type="entry name" value="GAIN_B"/>
    <property type="match status" value="1"/>
</dbReference>
<feature type="transmembrane region" description="Helical" evidence="8">
    <location>
        <begin position="1914"/>
        <end position="1940"/>
    </location>
</feature>
<dbReference type="CDD" id="cd00033">
    <property type="entry name" value="CCP"/>
    <property type="match status" value="1"/>
</dbReference>
<feature type="transmembrane region" description="Helical" evidence="8">
    <location>
        <begin position="1764"/>
        <end position="1784"/>
    </location>
</feature>
<feature type="transmembrane region" description="Helical" evidence="8">
    <location>
        <begin position="1946"/>
        <end position="1968"/>
    </location>
</feature>
<dbReference type="PANTHER" id="PTHR47767">
    <property type="entry name" value="ADHESION G PROTEIN-COUPLED RECEPTOR G7"/>
    <property type="match status" value="1"/>
</dbReference>
<dbReference type="PANTHER" id="PTHR47767:SF1">
    <property type="entry name" value="ADHESION G PROTEIN-COUPLED RECEPTOR G7"/>
    <property type="match status" value="1"/>
</dbReference>
<dbReference type="GO" id="GO:0004930">
    <property type="term" value="F:G protein-coupled receptor activity"/>
    <property type="evidence" value="ECO:0007669"/>
    <property type="project" value="InterPro"/>
</dbReference>
<dbReference type="InterPro" id="IPR000859">
    <property type="entry name" value="CUB_dom"/>
</dbReference>
<dbReference type="Pfam" id="PF00431">
    <property type="entry name" value="CUB"/>
    <property type="match status" value="2"/>
</dbReference>
<dbReference type="Pfam" id="PF00002">
    <property type="entry name" value="7tm_2"/>
    <property type="match status" value="1"/>
</dbReference>
<dbReference type="PROSITE" id="PS50261">
    <property type="entry name" value="G_PROTEIN_RECEP_F2_4"/>
    <property type="match status" value="1"/>
</dbReference>
<dbReference type="GO" id="GO:0007166">
    <property type="term" value="P:cell surface receptor signaling pathway"/>
    <property type="evidence" value="ECO:0007669"/>
    <property type="project" value="InterPro"/>
</dbReference>
<dbReference type="InterPro" id="IPR057244">
    <property type="entry name" value="GAIN_B"/>
</dbReference>
<dbReference type="InterPro" id="IPR017981">
    <property type="entry name" value="GPCR_2-like_7TM"/>
</dbReference>
<keyword evidence="14" id="KW-1185">Reference proteome</keyword>
<feature type="domain" description="G-protein coupled receptors family 2 profile 2" evidence="11">
    <location>
        <begin position="1727"/>
        <end position="1970"/>
    </location>
</feature>
<evidence type="ECO:0000256" key="7">
    <source>
        <dbReference type="SAM" id="MobiDB-lite"/>
    </source>
</evidence>
<dbReference type="Pfam" id="PF00084">
    <property type="entry name" value="Sushi"/>
    <property type="match status" value="2"/>
</dbReference>
<dbReference type="InterPro" id="IPR053066">
    <property type="entry name" value="ADGR_G7"/>
</dbReference>
<reference evidence="13" key="1">
    <citation type="submission" date="2021-10" db="EMBL/GenBank/DDBJ databases">
        <title>Tropical sea cucumber genome reveals ecological adaptation and Cuvierian tubules defense mechanism.</title>
        <authorList>
            <person name="Chen T."/>
        </authorList>
    </citation>
    <scope>NUCLEOTIDE SEQUENCE</scope>
    <source>
        <strain evidence="13">Nanhai2018</strain>
        <tissue evidence="13">Muscle</tissue>
    </source>
</reference>
<dbReference type="SMART" id="SM00303">
    <property type="entry name" value="GPS"/>
    <property type="match status" value="1"/>
</dbReference>
<evidence type="ECO:0000313" key="14">
    <source>
        <dbReference type="Proteomes" id="UP001152320"/>
    </source>
</evidence>
<dbReference type="PROSITE" id="PS50923">
    <property type="entry name" value="SUSHI"/>
    <property type="match status" value="1"/>
</dbReference>
<dbReference type="Gene3D" id="1.20.1070.10">
    <property type="entry name" value="Rhodopsin 7-helix transmembrane proteins"/>
    <property type="match status" value="1"/>
</dbReference>
<dbReference type="SMART" id="SM00032">
    <property type="entry name" value="CCP"/>
    <property type="match status" value="2"/>
</dbReference>
<dbReference type="OrthoDB" id="10037534at2759"/>
<dbReference type="EMBL" id="JAIZAY010000020">
    <property type="protein sequence ID" value="KAJ8022330.1"/>
    <property type="molecule type" value="Genomic_DNA"/>
</dbReference>
<dbReference type="GO" id="GO:0016020">
    <property type="term" value="C:membrane"/>
    <property type="evidence" value="ECO:0007669"/>
    <property type="project" value="UniProtKB-SubCell"/>
</dbReference>
<keyword evidence="4 8" id="KW-0472">Membrane</keyword>
<comment type="caution">
    <text evidence="6">Lacks conserved residue(s) required for the propagation of feature annotation.</text>
</comment>